<dbReference type="InterPro" id="IPR002371">
    <property type="entry name" value="FlgK"/>
</dbReference>
<comment type="caution">
    <text evidence="13">The sequence shown here is derived from an EMBL/GenBank/DDBJ whole genome shotgun (WGS) entry which is preliminary data.</text>
</comment>
<reference evidence="13 14" key="1">
    <citation type="submission" date="2023-08" db="EMBL/GenBank/DDBJ databases">
        <title>Whole-genome sequencing of halo(alkali)philic microorganisms from hypersaline lakes.</title>
        <authorList>
            <person name="Sorokin D.Y."/>
            <person name="Abbas B."/>
            <person name="Merkel A.Y."/>
        </authorList>
    </citation>
    <scope>NUCLEOTIDE SEQUENCE [LARGE SCALE GENOMIC DNA]</scope>
    <source>
        <strain evidence="13 14">AB-CW4</strain>
    </source>
</reference>
<dbReference type="PRINTS" id="PR01005">
    <property type="entry name" value="FLGHOOKAP1"/>
</dbReference>
<dbReference type="Pfam" id="PF06429">
    <property type="entry name" value="Flg_bbr_C"/>
    <property type="match status" value="1"/>
</dbReference>
<dbReference type="SUPFAM" id="SSF64518">
    <property type="entry name" value="Phase 1 flagellin"/>
    <property type="match status" value="2"/>
</dbReference>
<evidence type="ECO:0000259" key="10">
    <source>
        <dbReference type="Pfam" id="PF06429"/>
    </source>
</evidence>
<dbReference type="InterPro" id="IPR001444">
    <property type="entry name" value="Flag_bb_rod_N"/>
</dbReference>
<gene>
    <name evidence="13" type="primary">flgK</name>
    <name evidence="13" type="ORF">RBH19_01195</name>
</gene>
<feature type="domain" description="Flagellar hook-associated protein FlgK helical" evidence="12">
    <location>
        <begin position="92"/>
        <end position="324"/>
    </location>
</feature>
<evidence type="ECO:0000256" key="1">
    <source>
        <dbReference type="ARBA" id="ARBA00004365"/>
    </source>
</evidence>
<feature type="domain" description="Flagellar hook-associated protein 1 D2-like" evidence="11">
    <location>
        <begin position="336"/>
        <end position="413"/>
    </location>
</feature>
<protein>
    <recommendedName>
        <fullName evidence="4">Flagellar hook-associated protein 1</fullName>
    </recommendedName>
</protein>
<keyword evidence="6" id="KW-0975">Bacterial flagellum</keyword>
<comment type="subcellular location">
    <subcellularLocation>
        <location evidence="1">Bacterial flagellum</location>
    </subcellularLocation>
    <subcellularLocation>
        <location evidence="2">Secreted</location>
    </subcellularLocation>
</comment>
<keyword evidence="5" id="KW-0964">Secreted</keyword>
<dbReference type="Pfam" id="PF00460">
    <property type="entry name" value="Flg_bb_rod"/>
    <property type="match status" value="1"/>
</dbReference>
<dbReference type="InterPro" id="IPR010930">
    <property type="entry name" value="Flg_bb/hook_C_dom"/>
</dbReference>
<dbReference type="NCBIfam" id="TIGR02492">
    <property type="entry name" value="flgK_ends"/>
    <property type="match status" value="1"/>
</dbReference>
<evidence type="ECO:0000259" key="11">
    <source>
        <dbReference type="Pfam" id="PF21158"/>
    </source>
</evidence>
<evidence type="ECO:0000256" key="7">
    <source>
        <dbReference type="SAM" id="Coils"/>
    </source>
</evidence>
<dbReference type="InterPro" id="IPR049119">
    <property type="entry name" value="FlgK_D2-like"/>
</dbReference>
<dbReference type="InterPro" id="IPR053927">
    <property type="entry name" value="FlgK_helical"/>
</dbReference>
<evidence type="ECO:0000313" key="13">
    <source>
        <dbReference type="EMBL" id="MDQ2068486.1"/>
    </source>
</evidence>
<sequence>MSLLSNSVSGLLAAQRGLTTTGHNIANANTDGYNRQRVEQGTRPPQASGAGFQGQGTQVTDIRRMYDTFLAEQLRNSGNAFEKLDTFHSLARRVDDLMADSDAGLTPSMQRFFNAMQEVADDPASIPARQVLLSEAEALTSRFDNLNNRLSDIESEINGLIRDSVKQINGLTEAIARLNEEISRVRGQGRGEPNDLLDQRDHKIQQLSEIVNIDTQMQDDGSINVFLGNGPTLVLGNESRNLEARQNPFDPSRQEVAVAGSAPTGNVSSAISGGKLGGVLAFRDEVLDSTRNGLGRLARGITENVNAVHREGLDLNGAFGGDFFAVPDPQVSPRVNNTGGAELSAEVIDTGALTQADYRLRFDGGTWTINRLDTGEAITPSGDGSAGDPFVFDGLSVVVDGAPDDGDEFIVRPNRDVIGRFDTVISNPREVAAAAPIIGSASTDNLGTATISLGEVVDIDDPDLMEPVTIEFIDANTFEIDGNSFAYTSGEAIEYNGWRVTITGSVEAGDTFSVDPNIGGTGDNRNARRLADLVDARVLDGGTTSFQDALGEIIADVGSVTAQAESNRDAQKVLRNQAMESMEAVSGVNLDEEAANLLKYQQAFQASAQAVRVADTIFQTLIGAFQR</sequence>
<feature type="region of interest" description="Disordered" evidence="8">
    <location>
        <begin position="22"/>
        <end position="56"/>
    </location>
</feature>
<evidence type="ECO:0000256" key="4">
    <source>
        <dbReference type="ARBA" id="ARBA00016244"/>
    </source>
</evidence>
<feature type="compositionally biased region" description="Polar residues" evidence="8">
    <location>
        <begin position="22"/>
        <end position="33"/>
    </location>
</feature>
<dbReference type="PANTHER" id="PTHR30033:SF1">
    <property type="entry name" value="FLAGELLAR HOOK-ASSOCIATED PROTEIN 1"/>
    <property type="match status" value="1"/>
</dbReference>
<evidence type="ECO:0000256" key="6">
    <source>
        <dbReference type="ARBA" id="ARBA00023143"/>
    </source>
</evidence>
<comment type="similarity">
    <text evidence="3">Belongs to the flagella basal body rod proteins family.</text>
</comment>
<dbReference type="RefSeq" id="WP_306726972.1">
    <property type="nucleotide sequence ID" value="NZ_JAVDDT010000001.1"/>
</dbReference>
<evidence type="ECO:0000256" key="2">
    <source>
        <dbReference type="ARBA" id="ARBA00004613"/>
    </source>
</evidence>
<dbReference type="Pfam" id="PF22638">
    <property type="entry name" value="FlgK_D1"/>
    <property type="match status" value="1"/>
</dbReference>
<evidence type="ECO:0000259" key="12">
    <source>
        <dbReference type="Pfam" id="PF22638"/>
    </source>
</evidence>
<keyword evidence="14" id="KW-1185">Reference proteome</keyword>
<evidence type="ECO:0000313" key="14">
    <source>
        <dbReference type="Proteomes" id="UP001239019"/>
    </source>
</evidence>
<dbReference type="Proteomes" id="UP001239019">
    <property type="component" value="Unassembled WGS sequence"/>
</dbReference>
<keyword evidence="13" id="KW-0969">Cilium</keyword>
<feature type="domain" description="Flagellar basal-body/hook protein C-terminal" evidence="10">
    <location>
        <begin position="585"/>
        <end position="622"/>
    </location>
</feature>
<keyword evidence="7" id="KW-0175">Coiled coil</keyword>
<proteinExistence type="inferred from homology"/>
<keyword evidence="13" id="KW-0282">Flagellum</keyword>
<evidence type="ECO:0000256" key="5">
    <source>
        <dbReference type="ARBA" id="ARBA00022525"/>
    </source>
</evidence>
<organism evidence="13 14">
    <name type="scientific">Natronospira bacteriovora</name>
    <dbReference type="NCBI Taxonomy" id="3069753"/>
    <lineage>
        <taxon>Bacteria</taxon>
        <taxon>Pseudomonadati</taxon>
        <taxon>Pseudomonadota</taxon>
        <taxon>Gammaproteobacteria</taxon>
        <taxon>Natronospirales</taxon>
        <taxon>Natronospiraceae</taxon>
        <taxon>Natronospira</taxon>
    </lineage>
</organism>
<name>A0ABU0W390_9GAMM</name>
<accession>A0ABU0W390</accession>
<keyword evidence="13" id="KW-0966">Cell projection</keyword>
<dbReference type="PANTHER" id="PTHR30033">
    <property type="entry name" value="FLAGELLAR HOOK-ASSOCIATED PROTEIN 1"/>
    <property type="match status" value="1"/>
</dbReference>
<dbReference type="EMBL" id="JAVDDT010000001">
    <property type="protein sequence ID" value="MDQ2068486.1"/>
    <property type="molecule type" value="Genomic_DNA"/>
</dbReference>
<evidence type="ECO:0000259" key="9">
    <source>
        <dbReference type="Pfam" id="PF00460"/>
    </source>
</evidence>
<feature type="coiled-coil region" evidence="7">
    <location>
        <begin position="129"/>
        <end position="188"/>
    </location>
</feature>
<dbReference type="Pfam" id="PF21158">
    <property type="entry name" value="flgK_1st_1"/>
    <property type="match status" value="1"/>
</dbReference>
<feature type="domain" description="Flagellar basal body rod protein N-terminal" evidence="9">
    <location>
        <begin position="5"/>
        <end position="33"/>
    </location>
</feature>
<evidence type="ECO:0000256" key="8">
    <source>
        <dbReference type="SAM" id="MobiDB-lite"/>
    </source>
</evidence>
<evidence type="ECO:0000256" key="3">
    <source>
        <dbReference type="ARBA" id="ARBA00009677"/>
    </source>
</evidence>